<evidence type="ECO:0000313" key="2">
    <source>
        <dbReference type="EMBL" id="STO57194.1"/>
    </source>
</evidence>
<gene>
    <name evidence="2" type="ORF">NCTC11645_01578</name>
</gene>
<dbReference type="InterPro" id="IPR029058">
    <property type="entry name" value="AB_hydrolase_fold"/>
</dbReference>
<evidence type="ECO:0000256" key="1">
    <source>
        <dbReference type="SAM" id="SignalP"/>
    </source>
</evidence>
<dbReference type="EMBL" id="UGHD01000002">
    <property type="protein sequence ID" value="STO57194.1"/>
    <property type="molecule type" value="Genomic_DNA"/>
</dbReference>
<organism evidence="2 3">
    <name type="scientific">Grimontia hollisae</name>
    <name type="common">Vibrio hollisae</name>
    <dbReference type="NCBI Taxonomy" id="673"/>
    <lineage>
        <taxon>Bacteria</taxon>
        <taxon>Pseudomonadati</taxon>
        <taxon>Pseudomonadota</taxon>
        <taxon>Gammaproteobacteria</taxon>
        <taxon>Vibrionales</taxon>
        <taxon>Vibrionaceae</taxon>
        <taxon>Grimontia</taxon>
    </lineage>
</organism>
<proteinExistence type="predicted"/>
<feature type="signal peptide" evidence="1">
    <location>
        <begin position="1"/>
        <end position="20"/>
    </location>
</feature>
<reference evidence="2 3" key="1">
    <citation type="submission" date="2018-06" db="EMBL/GenBank/DDBJ databases">
        <authorList>
            <consortium name="Pathogen Informatics"/>
            <person name="Doyle S."/>
        </authorList>
    </citation>
    <scope>NUCLEOTIDE SEQUENCE [LARGE SCALE GENOMIC DNA]</scope>
    <source>
        <strain evidence="2 3">NCTC11645</strain>
    </source>
</reference>
<dbReference type="GO" id="GO:0016787">
    <property type="term" value="F:hydrolase activity"/>
    <property type="evidence" value="ECO:0007669"/>
    <property type="project" value="UniProtKB-KW"/>
</dbReference>
<dbReference type="Proteomes" id="UP000254512">
    <property type="component" value="Unassembled WGS sequence"/>
</dbReference>
<accession>A0A377HM74</accession>
<dbReference type="AlphaFoldDB" id="A0A377HM74"/>
<feature type="chain" id="PRO_5016564751" evidence="1">
    <location>
        <begin position="21"/>
        <end position="339"/>
    </location>
</feature>
<name>A0A377HM74_GRIHO</name>
<keyword evidence="2" id="KW-0378">Hydrolase</keyword>
<dbReference type="SUPFAM" id="SSF53474">
    <property type="entry name" value="alpha/beta-Hydrolases"/>
    <property type="match status" value="1"/>
</dbReference>
<keyword evidence="1" id="KW-0732">Signal</keyword>
<evidence type="ECO:0000313" key="3">
    <source>
        <dbReference type="Proteomes" id="UP000254512"/>
    </source>
</evidence>
<dbReference type="Gene3D" id="3.40.50.1820">
    <property type="entry name" value="alpha/beta hydrolase"/>
    <property type="match status" value="1"/>
</dbReference>
<sequence length="339" mass="36877">MQTKILMSFVLAILCFSVSANETKYQSALTVKTVFSDDRGKPVDVYYWYPTKSDKTNFTFGNGKIFKLVETQLDAPLADGKFSAVLLSLGGTRSAFSHTGWIASNLAQQGYVIIVPKPPAPNEITADMAVDEITFRTSDLVLGLSQLDTVEAFATGVEFDQVSGVGFFMGGTSMLMLSGAQISPEKYRASCDNNTNIDCHWLSKGNVDIANIPDEKFRRVQPEHKLTSVVVINPELTKTFASETLTLIKNPVTVVSLSANQHPALVPAESLVNLPNVTLQNIPSATQFSAFAECTERGIKILTSEGEGALCQEPGEVSRKDNHQRMLEVILAALTRSSD</sequence>
<protein>
    <submittedName>
        <fullName evidence="2">Predicted dienelactone hydrolase</fullName>
    </submittedName>
</protein>
<dbReference type="RefSeq" id="WP_115659649.1">
    <property type="nucleotide sequence ID" value="NZ_UGHD01000002.1"/>
</dbReference>